<dbReference type="GeneID" id="17353792"/>
<organism evidence="3">
    <name type="scientific">Chlorella variabilis</name>
    <name type="common">Green alga</name>
    <dbReference type="NCBI Taxonomy" id="554065"/>
    <lineage>
        <taxon>Eukaryota</taxon>
        <taxon>Viridiplantae</taxon>
        <taxon>Chlorophyta</taxon>
        <taxon>core chlorophytes</taxon>
        <taxon>Trebouxiophyceae</taxon>
        <taxon>Chlorellales</taxon>
        <taxon>Chlorellaceae</taxon>
        <taxon>Chlorella clade</taxon>
        <taxon>Chlorella</taxon>
    </lineage>
</organism>
<evidence type="ECO:0000313" key="2">
    <source>
        <dbReference type="EMBL" id="EFN54307.1"/>
    </source>
</evidence>
<keyword evidence="3" id="KW-1185">Reference proteome</keyword>
<dbReference type="InParanoid" id="E1ZIB5"/>
<gene>
    <name evidence="2" type="ORF">CHLNCDRAFT_135502</name>
</gene>
<dbReference type="AlphaFoldDB" id="E1ZIB5"/>
<name>E1ZIB5_CHLVA</name>
<dbReference type="KEGG" id="cvr:CHLNCDRAFT_135502"/>
<dbReference type="eggNOG" id="ENOG502T10Q">
    <property type="taxonomic scope" value="Eukaryota"/>
</dbReference>
<dbReference type="Proteomes" id="UP000008141">
    <property type="component" value="Unassembled WGS sequence"/>
</dbReference>
<dbReference type="OrthoDB" id="509714at2759"/>
<reference evidence="2 3" key="1">
    <citation type="journal article" date="2010" name="Plant Cell">
        <title>The Chlorella variabilis NC64A genome reveals adaptation to photosymbiosis, coevolution with viruses, and cryptic sex.</title>
        <authorList>
            <person name="Blanc G."/>
            <person name="Duncan G."/>
            <person name="Agarkova I."/>
            <person name="Borodovsky M."/>
            <person name="Gurnon J."/>
            <person name="Kuo A."/>
            <person name="Lindquist E."/>
            <person name="Lucas S."/>
            <person name="Pangilinan J."/>
            <person name="Polle J."/>
            <person name="Salamov A."/>
            <person name="Terry A."/>
            <person name="Yamada T."/>
            <person name="Dunigan D.D."/>
            <person name="Grigoriev I.V."/>
            <person name="Claverie J.M."/>
            <person name="Van Etten J.L."/>
        </authorList>
    </citation>
    <scope>NUCLEOTIDE SEQUENCE [LARGE SCALE GENOMIC DNA]</scope>
    <source>
        <strain evidence="2 3">NC64A</strain>
    </source>
</reference>
<evidence type="ECO:0000256" key="1">
    <source>
        <dbReference type="SAM" id="MobiDB-lite"/>
    </source>
</evidence>
<feature type="region of interest" description="Disordered" evidence="1">
    <location>
        <begin position="243"/>
        <end position="305"/>
    </location>
</feature>
<evidence type="ECO:0000313" key="3">
    <source>
        <dbReference type="Proteomes" id="UP000008141"/>
    </source>
</evidence>
<sequence>MSAAAAAVAEAPQQAGALVPDRQGYRSFQLEGAEFLIAQTPEGKLDLRDAYVAPDVEGDDDDGAEPSYRRVEGAEGIGGQPQAYHEVPWYSEYPGDAIAEKPGRVWVWRVYLVPVVADDPEGELELSFDNIYVLDGKAASLQLCEVHRLAPPDTPPRDLRLRIRDDVVTVDTVQSMPDWEHAVQARINGIPALSVLEQERLRAYLAALEEARKMGTIDETEFETAYDVHWLAGLQAGGEGVQALGGNWDSSQELRQDDDSFGPNDPQEDVMGGWAPEMFEDLMPQYDDESDEGDFEEFDSPAADY</sequence>
<dbReference type="EMBL" id="GL433848">
    <property type="protein sequence ID" value="EFN54307.1"/>
    <property type="molecule type" value="Genomic_DNA"/>
</dbReference>
<proteinExistence type="predicted"/>
<dbReference type="RefSeq" id="XP_005846409.1">
    <property type="nucleotide sequence ID" value="XM_005846347.1"/>
</dbReference>
<accession>E1ZIB5</accession>
<protein>
    <submittedName>
        <fullName evidence="2">Uncharacterized protein</fullName>
    </submittedName>
</protein>
<feature type="compositionally biased region" description="Acidic residues" evidence="1">
    <location>
        <begin position="286"/>
        <end position="299"/>
    </location>
</feature>